<name>A0ABV6B391_9DEIO</name>
<gene>
    <name evidence="2" type="ORF">ACFFLM_19870</name>
</gene>
<organism evidence="2 3">
    <name type="scientific">Deinococcus oregonensis</name>
    <dbReference type="NCBI Taxonomy" id="1805970"/>
    <lineage>
        <taxon>Bacteria</taxon>
        <taxon>Thermotogati</taxon>
        <taxon>Deinococcota</taxon>
        <taxon>Deinococci</taxon>
        <taxon>Deinococcales</taxon>
        <taxon>Deinococcaceae</taxon>
        <taxon>Deinococcus</taxon>
    </lineage>
</organism>
<protein>
    <submittedName>
        <fullName evidence="2">Alpha/beta hydrolase family protein</fullName>
        <ecNumber evidence="2">3.4.-.-</ecNumber>
    </submittedName>
</protein>
<keyword evidence="1" id="KW-0732">Signal</keyword>
<keyword evidence="3" id="KW-1185">Reference proteome</keyword>
<dbReference type="Gene3D" id="3.40.50.1820">
    <property type="entry name" value="alpha/beta hydrolase"/>
    <property type="match status" value="1"/>
</dbReference>
<dbReference type="GO" id="GO:0016787">
    <property type="term" value="F:hydrolase activity"/>
    <property type="evidence" value="ECO:0007669"/>
    <property type="project" value="UniProtKB-KW"/>
</dbReference>
<dbReference type="SUPFAM" id="SSF53474">
    <property type="entry name" value="alpha/beta-Hydrolases"/>
    <property type="match status" value="1"/>
</dbReference>
<dbReference type="RefSeq" id="WP_380014562.1">
    <property type="nucleotide sequence ID" value="NZ_JBHLYR010000060.1"/>
</dbReference>
<reference evidence="2 3" key="1">
    <citation type="submission" date="2024-09" db="EMBL/GenBank/DDBJ databases">
        <authorList>
            <person name="Sun Q."/>
            <person name="Mori K."/>
        </authorList>
    </citation>
    <scope>NUCLEOTIDE SEQUENCE [LARGE SCALE GENOMIC DNA]</scope>
    <source>
        <strain evidence="2 3">JCM 13503</strain>
    </source>
</reference>
<evidence type="ECO:0000256" key="1">
    <source>
        <dbReference type="SAM" id="SignalP"/>
    </source>
</evidence>
<feature type="signal peptide" evidence="1">
    <location>
        <begin position="1"/>
        <end position="16"/>
    </location>
</feature>
<comment type="caution">
    <text evidence="2">The sequence shown here is derived from an EMBL/GenBank/DDBJ whole genome shotgun (WGS) entry which is preliminary data.</text>
</comment>
<evidence type="ECO:0000313" key="3">
    <source>
        <dbReference type="Proteomes" id="UP001589733"/>
    </source>
</evidence>
<dbReference type="Proteomes" id="UP001589733">
    <property type="component" value="Unassembled WGS sequence"/>
</dbReference>
<evidence type="ECO:0000313" key="2">
    <source>
        <dbReference type="EMBL" id="MFB9994217.1"/>
    </source>
</evidence>
<accession>A0ABV6B391</accession>
<sequence length="289" mass="30327">MTLPLMLATLWTGAQAATPQNVPALPTPAPSVAAHHSPVPSETVTLNRLSGPSFLRIPDTCQIQACALVVVAHPRGQSAERLHMSPQVNVLIQALLDASFAVLLSDDGGANTWGSPAALDQVAGLHADAVSQFDWNGRTYALGLSMGGLLALRSALPGSPYLVSGVALIDGWADLRSAWGGSVARRIEIADAYGLGAAPPEPSLNPLTEVMTHPPFPLFVAASPDDAVVSMKTNADILYSRAEAGVSDWVMLTGPHLGGNRFSPTLARHLAGFFGRLEARELARSVPRR</sequence>
<proteinExistence type="predicted"/>
<dbReference type="EMBL" id="JBHLYR010000060">
    <property type="protein sequence ID" value="MFB9994217.1"/>
    <property type="molecule type" value="Genomic_DNA"/>
</dbReference>
<dbReference type="EC" id="3.4.-.-" evidence="2"/>
<feature type="chain" id="PRO_5046083799" evidence="1">
    <location>
        <begin position="17"/>
        <end position="289"/>
    </location>
</feature>
<dbReference type="InterPro" id="IPR029058">
    <property type="entry name" value="AB_hydrolase_fold"/>
</dbReference>
<keyword evidence="2" id="KW-0378">Hydrolase</keyword>